<dbReference type="OrthoDB" id="9805070at2"/>
<dbReference type="Proteomes" id="UP000289784">
    <property type="component" value="Unassembled WGS sequence"/>
</dbReference>
<dbReference type="GO" id="GO:0046872">
    <property type="term" value="F:metal ion binding"/>
    <property type="evidence" value="ECO:0007669"/>
    <property type="project" value="UniProtKB-KW"/>
</dbReference>
<feature type="domain" description="M23ase beta-sheet core" evidence="10">
    <location>
        <begin position="322"/>
        <end position="418"/>
    </location>
</feature>
<dbReference type="Pfam" id="PF19425">
    <property type="entry name" value="Csd3_N2"/>
    <property type="match status" value="1"/>
</dbReference>
<evidence type="ECO:0000256" key="2">
    <source>
        <dbReference type="ARBA" id="ARBA00004196"/>
    </source>
</evidence>
<accession>A0A4Q1JRG1</accession>
<comment type="cofactor">
    <cofactor evidence="1">
        <name>Zn(2+)</name>
        <dbReference type="ChEBI" id="CHEBI:29105"/>
    </cofactor>
</comment>
<reference evidence="12 13" key="1">
    <citation type="submission" date="2019-01" db="EMBL/GenBank/DDBJ databases">
        <title>Pseudoxanthomonas composti sp. nov., isolated from compost.</title>
        <authorList>
            <person name="Yang G."/>
        </authorList>
    </citation>
    <scope>NUCLEOTIDE SEQUENCE [LARGE SCALE GENOMIC DNA]</scope>
    <source>
        <strain evidence="12 13">GSS15</strain>
    </source>
</reference>
<dbReference type="RefSeq" id="WP_129472428.1">
    <property type="nucleotide sequence ID" value="NZ_SAWZ01000012.1"/>
</dbReference>
<protein>
    <submittedName>
        <fullName evidence="12">M23 family metallopeptidase</fullName>
    </submittedName>
</protein>
<keyword evidence="5" id="KW-0378">Hydrolase</keyword>
<evidence type="ECO:0000256" key="1">
    <source>
        <dbReference type="ARBA" id="ARBA00001947"/>
    </source>
</evidence>
<dbReference type="SUPFAM" id="SSF51261">
    <property type="entry name" value="Duplicated hybrid motif"/>
    <property type="match status" value="1"/>
</dbReference>
<dbReference type="InterPro" id="IPR011055">
    <property type="entry name" value="Dup_hybrid_motif"/>
</dbReference>
<dbReference type="Gene3D" id="3.10.450.350">
    <property type="match status" value="2"/>
</dbReference>
<sequence length="501" mass="54763">MQTNGDGNRRKQRFRERLEVLRDSELHRHVRRHLPSGGWTRRQWIHASLFTTIGIMVATIIPGFSSAIPAPKATHATLALELPELEGDAAQDHAGDSWQTLRIKPGQTLGGLFEELEIPATTMHQFLANDDFKALMRRLKPGTEISFDMPVGGTLRALRYDRDLSSRVVLSLKGEKVVEKVIPRETTTRTVVLSGKVGSSLNRSARKAGLTAANINALTDDIFKYDIDFNSDLDSDDRFSVVVQQTWREGELVATGPIEAATFTVDGKLHSGFRYARPGSTAEYFTAQGRPLKKSFIRMPIPYARLSSKFGARKHPVLGTMRMHKGVDYAAVTGTPIMAAGDAKVQFAGVQRGYGNVVILDHGRGYTTLYGHMSRIGKVRPGQRIAQGTVIGYVGSTGLATGPHLHYEFRVNGAHRNPLSITMPPPEPLGGAQLASFKTQTRDALARIHTVESAIYADLEPGTPVESKVDRAAVTEVADATPAKGQKKGGKKKAGTRKKRG</sequence>
<dbReference type="Pfam" id="PF01551">
    <property type="entry name" value="Peptidase_M23"/>
    <property type="match status" value="1"/>
</dbReference>
<dbReference type="GO" id="GO:0006508">
    <property type="term" value="P:proteolysis"/>
    <property type="evidence" value="ECO:0007669"/>
    <property type="project" value="UniProtKB-KW"/>
</dbReference>
<keyword evidence="9" id="KW-0812">Transmembrane</keyword>
<gene>
    <name evidence="12" type="ORF">EPA99_16900</name>
</gene>
<keyword evidence="4" id="KW-0479">Metal-binding</keyword>
<evidence type="ECO:0000256" key="8">
    <source>
        <dbReference type="SAM" id="MobiDB-lite"/>
    </source>
</evidence>
<keyword evidence="13" id="KW-1185">Reference proteome</keyword>
<keyword evidence="9" id="KW-0472">Membrane</keyword>
<dbReference type="EMBL" id="SAWZ01000012">
    <property type="protein sequence ID" value="RXR00291.1"/>
    <property type="molecule type" value="Genomic_DNA"/>
</dbReference>
<keyword evidence="6" id="KW-0862">Zinc</keyword>
<feature type="transmembrane region" description="Helical" evidence="9">
    <location>
        <begin position="44"/>
        <end position="64"/>
    </location>
</feature>
<dbReference type="PANTHER" id="PTHR21666:SF288">
    <property type="entry name" value="CELL DIVISION PROTEIN YTFB"/>
    <property type="match status" value="1"/>
</dbReference>
<dbReference type="Gene3D" id="2.70.70.10">
    <property type="entry name" value="Glucose Permease (Domain IIA)"/>
    <property type="match status" value="1"/>
</dbReference>
<dbReference type="AlphaFoldDB" id="A0A4Q1JRG1"/>
<feature type="domain" description="Csd3-like second N-terminal" evidence="11">
    <location>
        <begin position="190"/>
        <end position="310"/>
    </location>
</feature>
<evidence type="ECO:0000259" key="11">
    <source>
        <dbReference type="Pfam" id="PF19425"/>
    </source>
</evidence>
<dbReference type="InterPro" id="IPR016047">
    <property type="entry name" value="M23ase_b-sheet_dom"/>
</dbReference>
<dbReference type="CDD" id="cd12797">
    <property type="entry name" value="M23_peptidase"/>
    <property type="match status" value="1"/>
</dbReference>
<dbReference type="InterPro" id="IPR045834">
    <property type="entry name" value="Csd3_N2"/>
</dbReference>
<evidence type="ECO:0000259" key="10">
    <source>
        <dbReference type="Pfam" id="PF01551"/>
    </source>
</evidence>
<feature type="compositionally biased region" description="Basic residues" evidence="8">
    <location>
        <begin position="485"/>
        <end position="501"/>
    </location>
</feature>
<evidence type="ECO:0000313" key="12">
    <source>
        <dbReference type="EMBL" id="RXR00291.1"/>
    </source>
</evidence>
<dbReference type="GO" id="GO:0030313">
    <property type="term" value="C:cell envelope"/>
    <property type="evidence" value="ECO:0007669"/>
    <property type="project" value="UniProtKB-SubCell"/>
</dbReference>
<feature type="region of interest" description="Disordered" evidence="8">
    <location>
        <begin position="460"/>
        <end position="501"/>
    </location>
</feature>
<dbReference type="InterPro" id="IPR050570">
    <property type="entry name" value="Cell_wall_metabolism_enzyme"/>
</dbReference>
<dbReference type="GO" id="GO:0004222">
    <property type="term" value="F:metalloendopeptidase activity"/>
    <property type="evidence" value="ECO:0007669"/>
    <property type="project" value="TreeGrafter"/>
</dbReference>
<keyword evidence="3" id="KW-0645">Protease</keyword>
<evidence type="ECO:0000256" key="9">
    <source>
        <dbReference type="SAM" id="Phobius"/>
    </source>
</evidence>
<keyword evidence="7" id="KW-0482">Metalloprotease</keyword>
<name>A0A4Q1JRG1_9GAMM</name>
<proteinExistence type="predicted"/>
<comment type="caution">
    <text evidence="12">The sequence shown here is derived from an EMBL/GenBank/DDBJ whole genome shotgun (WGS) entry which is preliminary data.</text>
</comment>
<organism evidence="12 13">
    <name type="scientific">Pseudoxanthomonas composti</name>
    <dbReference type="NCBI Taxonomy" id="2137479"/>
    <lineage>
        <taxon>Bacteria</taxon>
        <taxon>Pseudomonadati</taxon>
        <taxon>Pseudomonadota</taxon>
        <taxon>Gammaproteobacteria</taxon>
        <taxon>Lysobacterales</taxon>
        <taxon>Lysobacteraceae</taxon>
        <taxon>Pseudoxanthomonas</taxon>
    </lineage>
</organism>
<evidence type="ECO:0000256" key="4">
    <source>
        <dbReference type="ARBA" id="ARBA00022723"/>
    </source>
</evidence>
<evidence type="ECO:0000256" key="7">
    <source>
        <dbReference type="ARBA" id="ARBA00023049"/>
    </source>
</evidence>
<dbReference type="PANTHER" id="PTHR21666">
    <property type="entry name" value="PEPTIDASE-RELATED"/>
    <property type="match status" value="1"/>
</dbReference>
<evidence type="ECO:0000256" key="5">
    <source>
        <dbReference type="ARBA" id="ARBA00022801"/>
    </source>
</evidence>
<evidence type="ECO:0000313" key="13">
    <source>
        <dbReference type="Proteomes" id="UP000289784"/>
    </source>
</evidence>
<comment type="subcellular location">
    <subcellularLocation>
        <location evidence="2">Cell envelope</location>
    </subcellularLocation>
</comment>
<evidence type="ECO:0000256" key="6">
    <source>
        <dbReference type="ARBA" id="ARBA00022833"/>
    </source>
</evidence>
<evidence type="ECO:0000256" key="3">
    <source>
        <dbReference type="ARBA" id="ARBA00022670"/>
    </source>
</evidence>
<keyword evidence="9" id="KW-1133">Transmembrane helix</keyword>